<gene>
    <name evidence="2" type="ORF">CSB45_00865</name>
</gene>
<evidence type="ECO:0000313" key="3">
    <source>
        <dbReference type="Proteomes" id="UP000229740"/>
    </source>
</evidence>
<keyword evidence="1" id="KW-0732">Signal</keyword>
<protein>
    <submittedName>
        <fullName evidence="2">Iron ABC transporter substrate-binding protein</fullName>
    </submittedName>
</protein>
<comment type="caution">
    <text evidence="2">The sequence shown here is derived from an EMBL/GenBank/DDBJ whole genome shotgun (WGS) entry which is preliminary data.</text>
</comment>
<dbReference type="EMBL" id="PDPS01000014">
    <property type="protein sequence ID" value="PID59602.1"/>
    <property type="molecule type" value="Genomic_DNA"/>
</dbReference>
<evidence type="ECO:0000313" key="2">
    <source>
        <dbReference type="EMBL" id="PID59602.1"/>
    </source>
</evidence>
<accession>A0A2G6ECL7</accession>
<proteinExistence type="predicted"/>
<dbReference type="Proteomes" id="UP000229740">
    <property type="component" value="Unassembled WGS sequence"/>
</dbReference>
<dbReference type="AlphaFoldDB" id="A0A2G6ECL7"/>
<organism evidence="2 3">
    <name type="scientific">candidate division KSB3 bacterium</name>
    <dbReference type="NCBI Taxonomy" id="2044937"/>
    <lineage>
        <taxon>Bacteria</taxon>
        <taxon>candidate division KSB3</taxon>
    </lineage>
</organism>
<sequence>MKNIVSAGMFGCLAIVLVLAGGVAAEEYPPEMDAWLQAAKLGPYEESPQNWAEIEKLAKEEGEVVIYSASSRIAKVAPEFEKKYPGIKVTSFDLGSVKTIEKTVGEQEAGLYNADIITTGGSGQVIHELLGKHRIVNFVPDMVADNIPQDLQDPLLVRINEAIVFLYNTEVYDAPPIKNLWELTTPEWKGRAVIKNPLESLSNFMGICTIVQHADEMAEAYKKFTGEEIVLSDGVPDAGYEFIYRLLHNDLVILKSGSKVAAASGKKGQEAPPIGITSYTYLRYNDSKEYVNAIITGFEPVDSLIYPTYTAVARQAPHPNAAKLFTAFLMGDPEITLDSVIEPPYTEGKSAELLQGLAPYYEPGSMSPRDDVPLPKGGELWNELSSWTVDPDFMWYEGPKVQDFWIQESSM</sequence>
<dbReference type="Gene3D" id="3.40.190.10">
    <property type="entry name" value="Periplasmic binding protein-like II"/>
    <property type="match status" value="2"/>
</dbReference>
<reference evidence="2 3" key="1">
    <citation type="submission" date="2017-10" db="EMBL/GenBank/DDBJ databases">
        <title>Novel microbial diversity and functional potential in the marine mammal oral microbiome.</title>
        <authorList>
            <person name="Dudek N.K."/>
            <person name="Sun C.L."/>
            <person name="Burstein D."/>
            <person name="Kantor R.S."/>
            <person name="Aliaga Goltsman D.S."/>
            <person name="Bik E.M."/>
            <person name="Thomas B.C."/>
            <person name="Banfield J.F."/>
            <person name="Relman D.A."/>
        </authorList>
    </citation>
    <scope>NUCLEOTIDE SEQUENCE [LARGE SCALE GENOMIC DNA]</scope>
    <source>
        <strain evidence="2">DOLZORAL124_49_17</strain>
    </source>
</reference>
<dbReference type="PANTHER" id="PTHR30006">
    <property type="entry name" value="THIAMINE-BINDING PERIPLASMIC PROTEIN-RELATED"/>
    <property type="match status" value="1"/>
</dbReference>
<dbReference type="SUPFAM" id="SSF53850">
    <property type="entry name" value="Periplasmic binding protein-like II"/>
    <property type="match status" value="1"/>
</dbReference>
<evidence type="ECO:0000256" key="1">
    <source>
        <dbReference type="ARBA" id="ARBA00022729"/>
    </source>
</evidence>
<name>A0A2G6ECL7_9BACT</name>